<name>A0A2N0NIJ2_9GLOM</name>
<evidence type="ECO:0000313" key="2">
    <source>
        <dbReference type="Proteomes" id="UP000232722"/>
    </source>
</evidence>
<dbReference type="Proteomes" id="UP000232722">
    <property type="component" value="Unassembled WGS sequence"/>
</dbReference>
<proteinExistence type="predicted"/>
<reference evidence="1 2" key="2">
    <citation type="submission" date="2017-09" db="EMBL/GenBank/DDBJ databases">
        <title>Extensive intraspecific genome diversity in a model arbuscular mycorrhizal fungus.</title>
        <authorList>
            <person name="Chen E.C."/>
            <person name="Morin E."/>
            <person name="Beaudet D."/>
            <person name="Noel J."/>
            <person name="Ndikumana S."/>
            <person name="Charron P."/>
            <person name="St-Onge C."/>
            <person name="Giorgi J."/>
            <person name="Grigoriev I.V."/>
            <person name="Roux C."/>
            <person name="Martin F.M."/>
            <person name="Corradi N."/>
        </authorList>
    </citation>
    <scope>NUCLEOTIDE SEQUENCE [LARGE SCALE GENOMIC DNA]</scope>
    <source>
        <strain evidence="1 2">A5</strain>
    </source>
</reference>
<sequence>MSDFINIEVAKNNYKIIMGSGMIKPRKKFSNKIIANGLMNRTRRRIVYRNNRNFCLIKHQKKSEEKN</sequence>
<gene>
    <name evidence="1" type="ORF">RhiirA5_368236</name>
</gene>
<accession>A0A2N0NIJ2</accession>
<organism evidence="1 2">
    <name type="scientific">Rhizophagus irregularis</name>
    <dbReference type="NCBI Taxonomy" id="588596"/>
    <lineage>
        <taxon>Eukaryota</taxon>
        <taxon>Fungi</taxon>
        <taxon>Fungi incertae sedis</taxon>
        <taxon>Mucoromycota</taxon>
        <taxon>Glomeromycotina</taxon>
        <taxon>Glomeromycetes</taxon>
        <taxon>Glomerales</taxon>
        <taxon>Glomeraceae</taxon>
        <taxon>Rhizophagus</taxon>
    </lineage>
</organism>
<dbReference type="EMBL" id="LLXJ01006155">
    <property type="protein sequence ID" value="PKB94386.1"/>
    <property type="molecule type" value="Genomic_DNA"/>
</dbReference>
<dbReference type="VEuPathDB" id="FungiDB:RhiirA1_421591"/>
<evidence type="ECO:0000313" key="1">
    <source>
        <dbReference type="EMBL" id="PKB94386.1"/>
    </source>
</evidence>
<dbReference type="AlphaFoldDB" id="A0A2N0NIJ2"/>
<comment type="caution">
    <text evidence="1">The sequence shown here is derived from an EMBL/GenBank/DDBJ whole genome shotgun (WGS) entry which is preliminary data.</text>
</comment>
<reference evidence="1 2" key="1">
    <citation type="submission" date="2016-04" db="EMBL/GenBank/DDBJ databases">
        <title>Genome analyses suggest a sexual origin of heterokaryosis in a supposedly ancient asexual fungus.</title>
        <authorList>
            <person name="Ropars J."/>
            <person name="Sedzielewska K."/>
            <person name="Noel J."/>
            <person name="Charron P."/>
            <person name="Farinelli L."/>
            <person name="Marton T."/>
            <person name="Kruger M."/>
            <person name="Pelin A."/>
            <person name="Brachmann A."/>
            <person name="Corradi N."/>
        </authorList>
    </citation>
    <scope>NUCLEOTIDE SEQUENCE [LARGE SCALE GENOMIC DNA]</scope>
    <source>
        <strain evidence="1 2">A5</strain>
    </source>
</reference>
<protein>
    <submittedName>
        <fullName evidence="1">Uncharacterized protein</fullName>
    </submittedName>
</protein>